<dbReference type="Pfam" id="PF01527">
    <property type="entry name" value="HTH_Tnp_1"/>
    <property type="match status" value="1"/>
</dbReference>
<evidence type="ECO:0000256" key="1">
    <source>
        <dbReference type="SAM" id="Coils"/>
    </source>
</evidence>
<dbReference type="PANTHER" id="PTHR46889">
    <property type="entry name" value="TRANSPOSASE INSF FOR INSERTION SEQUENCE IS3B-RELATED"/>
    <property type="match status" value="1"/>
</dbReference>
<dbReference type="InterPro" id="IPR001584">
    <property type="entry name" value="Integrase_cat-core"/>
</dbReference>
<dbReference type="OrthoDB" id="9815231at2"/>
<reference evidence="3 4" key="1">
    <citation type="submission" date="2018-07" db="EMBL/GenBank/DDBJ databases">
        <title>Draft genome sequence of Ancylomarina sp. M1P.</title>
        <authorList>
            <person name="Yadav S."/>
            <person name="Villanueva L."/>
            <person name="Damste J.S.S."/>
        </authorList>
    </citation>
    <scope>NUCLEOTIDE SEQUENCE [LARGE SCALE GENOMIC DNA]</scope>
    <source>
        <strain evidence="3 4">M1P</strain>
    </source>
</reference>
<dbReference type="GO" id="GO:0004803">
    <property type="term" value="F:transposase activity"/>
    <property type="evidence" value="ECO:0007669"/>
    <property type="project" value="InterPro"/>
</dbReference>
<accession>A0A425XW51</accession>
<feature type="coiled-coil region" evidence="1">
    <location>
        <begin position="60"/>
        <end position="90"/>
    </location>
</feature>
<proteinExistence type="predicted"/>
<dbReference type="SUPFAM" id="SSF46689">
    <property type="entry name" value="Homeodomain-like"/>
    <property type="match status" value="1"/>
</dbReference>
<evidence type="ECO:0000259" key="2">
    <source>
        <dbReference type="PROSITE" id="PS50994"/>
    </source>
</evidence>
<evidence type="ECO:0000313" key="3">
    <source>
        <dbReference type="EMBL" id="RRG18915.1"/>
    </source>
</evidence>
<dbReference type="GO" id="GO:0003677">
    <property type="term" value="F:DNA binding"/>
    <property type="evidence" value="ECO:0007669"/>
    <property type="project" value="InterPro"/>
</dbReference>
<dbReference type="InterPro" id="IPR025948">
    <property type="entry name" value="HTH-like_dom"/>
</dbReference>
<dbReference type="Pfam" id="PF13276">
    <property type="entry name" value="HTH_21"/>
    <property type="match status" value="1"/>
</dbReference>
<comment type="caution">
    <text evidence="3">The sequence shown here is derived from an EMBL/GenBank/DDBJ whole genome shotgun (WGS) entry which is preliminary data.</text>
</comment>
<organism evidence="3 4">
    <name type="scientific">Ancylomarina euxinus</name>
    <dbReference type="NCBI Taxonomy" id="2283627"/>
    <lineage>
        <taxon>Bacteria</taxon>
        <taxon>Pseudomonadati</taxon>
        <taxon>Bacteroidota</taxon>
        <taxon>Bacteroidia</taxon>
        <taxon>Marinilabiliales</taxon>
        <taxon>Marinifilaceae</taxon>
        <taxon>Ancylomarina</taxon>
    </lineage>
</organism>
<keyword evidence="4" id="KW-1185">Reference proteome</keyword>
<name>A0A425XW51_9BACT</name>
<dbReference type="SUPFAM" id="SSF53098">
    <property type="entry name" value="Ribonuclease H-like"/>
    <property type="match status" value="1"/>
</dbReference>
<dbReference type="InterPro" id="IPR036397">
    <property type="entry name" value="RNaseH_sf"/>
</dbReference>
<dbReference type="Pfam" id="PF13333">
    <property type="entry name" value="rve_2"/>
    <property type="match status" value="1"/>
</dbReference>
<dbReference type="GO" id="GO:0015074">
    <property type="term" value="P:DNA integration"/>
    <property type="evidence" value="ECO:0007669"/>
    <property type="project" value="InterPro"/>
</dbReference>
<dbReference type="GO" id="GO:0006313">
    <property type="term" value="P:DNA transposition"/>
    <property type="evidence" value="ECO:0007669"/>
    <property type="project" value="InterPro"/>
</dbReference>
<gene>
    <name evidence="3" type="ORF">DWB61_17775</name>
</gene>
<dbReference type="Pfam" id="PF00665">
    <property type="entry name" value="rve"/>
    <property type="match status" value="1"/>
</dbReference>
<evidence type="ECO:0000313" key="4">
    <source>
        <dbReference type="Proteomes" id="UP000285794"/>
    </source>
</evidence>
<dbReference type="InterPro" id="IPR048020">
    <property type="entry name" value="Transpos_IS3"/>
</dbReference>
<dbReference type="Gene3D" id="3.30.420.10">
    <property type="entry name" value="Ribonuclease H-like superfamily/Ribonuclease H"/>
    <property type="match status" value="1"/>
</dbReference>
<dbReference type="InterPro" id="IPR009057">
    <property type="entry name" value="Homeodomain-like_sf"/>
</dbReference>
<dbReference type="RefSeq" id="WP_125032237.1">
    <property type="nucleotide sequence ID" value="NZ_JAPXVP010000049.1"/>
</dbReference>
<dbReference type="EMBL" id="QQWG01000057">
    <property type="protein sequence ID" value="RRG18915.1"/>
    <property type="molecule type" value="Genomic_DNA"/>
</dbReference>
<dbReference type="Proteomes" id="UP000285794">
    <property type="component" value="Unassembled WGS sequence"/>
</dbReference>
<dbReference type="PROSITE" id="PS50994">
    <property type="entry name" value="INTEGRASE"/>
    <property type="match status" value="1"/>
</dbReference>
<dbReference type="Gene3D" id="1.10.10.60">
    <property type="entry name" value="Homeodomain-like"/>
    <property type="match status" value="1"/>
</dbReference>
<dbReference type="AlphaFoldDB" id="A0A425XW51"/>
<keyword evidence="1" id="KW-0175">Coiled coil</keyword>
<protein>
    <submittedName>
        <fullName evidence="3">IS3 family transposase</fullName>
    </submittedName>
</protein>
<dbReference type="PANTHER" id="PTHR46889:SF4">
    <property type="entry name" value="TRANSPOSASE INSO FOR INSERTION SEQUENCE ELEMENT IS911B-RELATED"/>
    <property type="match status" value="1"/>
</dbReference>
<dbReference type="InterPro" id="IPR002514">
    <property type="entry name" value="Transposase_8"/>
</dbReference>
<dbReference type="InterPro" id="IPR050900">
    <property type="entry name" value="Transposase_IS3/IS150/IS904"/>
</dbReference>
<sequence>MEKERRKFSREFKLNAVELSYSRANIKELAHELDVRPELIYRWRSEFASYQGTSFPGNGKAKLTEEESELSRLKKELAEARMERDILKKGSSHLFQERWEIYQFIRNHISMFPIEMMCRVLNVSRSGYYIWLNSEPSQRTLENKRLTEQIKIIYKESKQTYGSPRITEELNAQNITVSRPRVARLMKKANMKSVTKKKFVVTTYSKHGFALSPNLLNRKFNPKRQGEVWVSDITYVRTSEGWLYLTVIIDLADRKVIGWSTSKTMKAADTIMPAWKMAISNRPIIDRLIFHSDQGVQYACHDFRAVLRKAKTVIQSMSRKGNCWDNACAESFFKSIKTEWIYRFKYKTFKSAALSIFEYIATWYNTCRRHSSLNYLSPLEYGRLLNNQKRAA</sequence>
<feature type="domain" description="Integrase catalytic" evidence="2">
    <location>
        <begin position="218"/>
        <end position="386"/>
    </location>
</feature>
<dbReference type="NCBIfam" id="NF033516">
    <property type="entry name" value="transpos_IS3"/>
    <property type="match status" value="1"/>
</dbReference>
<dbReference type="InterPro" id="IPR012337">
    <property type="entry name" value="RNaseH-like_sf"/>
</dbReference>